<proteinExistence type="inferred from homology"/>
<dbReference type="GO" id="GO:0047372">
    <property type="term" value="F:monoacylglycerol lipase activity"/>
    <property type="evidence" value="ECO:0007669"/>
    <property type="project" value="TreeGrafter"/>
</dbReference>
<evidence type="ECO:0000313" key="5">
    <source>
        <dbReference type="Proteomes" id="UP000549971"/>
    </source>
</evidence>
<dbReference type="PRINTS" id="PR00793">
    <property type="entry name" value="PROAMNOPTASE"/>
</dbReference>
<protein>
    <submittedName>
        <fullName evidence="4">Proline iminopeptidase</fullName>
        <ecNumber evidence="4">3.4.11.5</ecNumber>
    </submittedName>
</protein>
<accession>A0A7W9MY40</accession>
<reference evidence="4 5" key="1">
    <citation type="submission" date="2020-08" db="EMBL/GenBank/DDBJ databases">
        <title>Sequencing the genomes of 1000 actinobacteria strains.</title>
        <authorList>
            <person name="Klenk H.-P."/>
        </authorList>
    </citation>
    <scope>NUCLEOTIDE SEQUENCE [LARGE SCALE GENOMIC DNA]</scope>
    <source>
        <strain evidence="4 5">DSM 28967</strain>
    </source>
</reference>
<organism evidence="4 5">
    <name type="scientific">Kribbella italica</name>
    <dbReference type="NCBI Taxonomy" id="1540520"/>
    <lineage>
        <taxon>Bacteria</taxon>
        <taxon>Bacillati</taxon>
        <taxon>Actinomycetota</taxon>
        <taxon>Actinomycetes</taxon>
        <taxon>Propionibacteriales</taxon>
        <taxon>Kribbellaceae</taxon>
        <taxon>Kribbella</taxon>
    </lineage>
</organism>
<dbReference type="GO" id="GO:0004177">
    <property type="term" value="F:aminopeptidase activity"/>
    <property type="evidence" value="ECO:0007669"/>
    <property type="project" value="UniProtKB-KW"/>
</dbReference>
<sequence length="289" mass="32257">MLTEIRDTRLYVDQRGATDAPPLLYIHGGPGAGSYDFLAYQGDRLAERLHVIGVDQRGVQQSDPIDGPVTEDLVIADFEALRERLGLEHWAILGHSYGGRLALRYAANHPSSVSRVIFENPPWDMVLATRTLVESAKPMLTELGLLDEANRLLSWTGPATTEMWTDRTTLLQQLGERRMEIYLGPTSRDLVLPSGDLPEEIQERAGYFAQTIAQSTSFNESLVPFLTRLSQPALLIKGLHDPVTSPEEIRHFRTDVANGSYRCFEGAGHFVHAEQPTEYADAVTEFVLR</sequence>
<dbReference type="InterPro" id="IPR050266">
    <property type="entry name" value="AB_hydrolase_sf"/>
</dbReference>
<comment type="similarity">
    <text evidence="1">Belongs to the peptidase S33 family.</text>
</comment>
<feature type="domain" description="AB hydrolase-1" evidence="3">
    <location>
        <begin position="21"/>
        <end position="275"/>
    </location>
</feature>
<keyword evidence="4" id="KW-0645">Protease</keyword>
<keyword evidence="5" id="KW-1185">Reference proteome</keyword>
<dbReference type="RefSeq" id="WP_184801575.1">
    <property type="nucleotide sequence ID" value="NZ_JACHMY010000001.1"/>
</dbReference>
<dbReference type="GO" id="GO:0046464">
    <property type="term" value="P:acylglycerol catabolic process"/>
    <property type="evidence" value="ECO:0007669"/>
    <property type="project" value="TreeGrafter"/>
</dbReference>
<dbReference type="InterPro" id="IPR029058">
    <property type="entry name" value="AB_hydrolase_fold"/>
</dbReference>
<dbReference type="InterPro" id="IPR002410">
    <property type="entry name" value="Peptidase_S33"/>
</dbReference>
<evidence type="ECO:0000256" key="2">
    <source>
        <dbReference type="ARBA" id="ARBA00022801"/>
    </source>
</evidence>
<keyword evidence="4" id="KW-0031">Aminopeptidase</keyword>
<keyword evidence="2 4" id="KW-0378">Hydrolase</keyword>
<evidence type="ECO:0000256" key="1">
    <source>
        <dbReference type="ARBA" id="ARBA00010088"/>
    </source>
</evidence>
<evidence type="ECO:0000313" key="4">
    <source>
        <dbReference type="EMBL" id="MBB5839718.1"/>
    </source>
</evidence>
<name>A0A7W9MY40_9ACTN</name>
<dbReference type="GO" id="GO:0006508">
    <property type="term" value="P:proteolysis"/>
    <property type="evidence" value="ECO:0007669"/>
    <property type="project" value="InterPro"/>
</dbReference>
<dbReference type="PANTHER" id="PTHR43798">
    <property type="entry name" value="MONOACYLGLYCEROL LIPASE"/>
    <property type="match status" value="1"/>
</dbReference>
<dbReference type="EC" id="3.4.11.5" evidence="4"/>
<dbReference type="PRINTS" id="PR00111">
    <property type="entry name" value="ABHYDROLASE"/>
</dbReference>
<dbReference type="PANTHER" id="PTHR43798:SF33">
    <property type="entry name" value="HYDROLASE, PUTATIVE (AFU_ORTHOLOGUE AFUA_2G14860)-RELATED"/>
    <property type="match status" value="1"/>
</dbReference>
<comment type="caution">
    <text evidence="4">The sequence shown here is derived from an EMBL/GenBank/DDBJ whole genome shotgun (WGS) entry which is preliminary data.</text>
</comment>
<dbReference type="GO" id="GO:0016020">
    <property type="term" value="C:membrane"/>
    <property type="evidence" value="ECO:0007669"/>
    <property type="project" value="TreeGrafter"/>
</dbReference>
<dbReference type="Proteomes" id="UP000549971">
    <property type="component" value="Unassembled WGS sequence"/>
</dbReference>
<dbReference type="InterPro" id="IPR000073">
    <property type="entry name" value="AB_hydrolase_1"/>
</dbReference>
<dbReference type="AlphaFoldDB" id="A0A7W9MY40"/>
<dbReference type="Pfam" id="PF00561">
    <property type="entry name" value="Abhydrolase_1"/>
    <property type="match status" value="1"/>
</dbReference>
<dbReference type="EMBL" id="JACHMY010000001">
    <property type="protein sequence ID" value="MBB5839718.1"/>
    <property type="molecule type" value="Genomic_DNA"/>
</dbReference>
<dbReference type="Gene3D" id="3.40.50.1820">
    <property type="entry name" value="alpha/beta hydrolase"/>
    <property type="match status" value="1"/>
</dbReference>
<evidence type="ECO:0000259" key="3">
    <source>
        <dbReference type="Pfam" id="PF00561"/>
    </source>
</evidence>
<dbReference type="SUPFAM" id="SSF53474">
    <property type="entry name" value="alpha/beta-Hydrolases"/>
    <property type="match status" value="1"/>
</dbReference>
<gene>
    <name evidence="4" type="ORF">HDA39_006452</name>
</gene>